<dbReference type="Pfam" id="PF13921">
    <property type="entry name" value="Myb_DNA-bind_6"/>
    <property type="match status" value="1"/>
</dbReference>
<dbReference type="CDD" id="cd11659">
    <property type="entry name" value="SANT_CDC5_II"/>
    <property type="match status" value="1"/>
</dbReference>
<feature type="compositionally biased region" description="Basic and acidic residues" evidence="9">
    <location>
        <begin position="334"/>
        <end position="346"/>
    </location>
</feature>
<gene>
    <name evidence="12" type="ORF">C7M61_000499</name>
</gene>
<keyword evidence="3" id="KW-0747">Spliceosome</keyword>
<dbReference type="PANTHER" id="PTHR45885">
    <property type="entry name" value="CELL DIVISION CYCLE 5-LIKE PROTEIN"/>
    <property type="match status" value="1"/>
</dbReference>
<dbReference type="OrthoDB" id="1410009at2759"/>
<evidence type="ECO:0000313" key="12">
    <source>
        <dbReference type="EMBL" id="PSK40841.1"/>
    </source>
</evidence>
<keyword evidence="6" id="KW-0508">mRNA splicing</keyword>
<dbReference type="InterPro" id="IPR001005">
    <property type="entry name" value="SANT/Myb"/>
</dbReference>
<evidence type="ECO:0000256" key="3">
    <source>
        <dbReference type="ARBA" id="ARBA00022728"/>
    </source>
</evidence>
<comment type="similarity">
    <text evidence="1">Belongs to the CEF1 family.</text>
</comment>
<feature type="region of interest" description="Disordered" evidence="9">
    <location>
        <begin position="217"/>
        <end position="239"/>
    </location>
</feature>
<proteinExistence type="inferred from homology"/>
<dbReference type="PANTHER" id="PTHR45885:SF1">
    <property type="entry name" value="CELL DIVISION CYCLE 5-LIKE PROTEIN"/>
    <property type="match status" value="1"/>
</dbReference>
<dbReference type="GeneID" id="36563892"/>
<dbReference type="GO" id="GO:0071014">
    <property type="term" value="C:post-mRNA release spliceosomal complex"/>
    <property type="evidence" value="ECO:0007669"/>
    <property type="project" value="EnsemblFungi"/>
</dbReference>
<evidence type="ECO:0000256" key="1">
    <source>
        <dbReference type="ARBA" id="ARBA00010506"/>
    </source>
</evidence>
<dbReference type="GO" id="GO:0003677">
    <property type="term" value="F:DNA binding"/>
    <property type="evidence" value="ECO:0007669"/>
    <property type="project" value="UniProtKB-KW"/>
</dbReference>
<dbReference type="STRING" id="418784.A0A2P7YXY0"/>
<dbReference type="InterPro" id="IPR047242">
    <property type="entry name" value="CDC5L/Cef1"/>
</dbReference>
<dbReference type="PROSITE" id="PS50090">
    <property type="entry name" value="MYB_LIKE"/>
    <property type="match status" value="2"/>
</dbReference>
<dbReference type="GO" id="GO:0045292">
    <property type="term" value="P:mRNA cis splicing, via spliceosome"/>
    <property type="evidence" value="ECO:0007669"/>
    <property type="project" value="EnsemblFungi"/>
</dbReference>
<comment type="caution">
    <text evidence="12">The sequence shown here is derived from an EMBL/GenBank/DDBJ whole genome shotgun (WGS) entry which is preliminary data.</text>
</comment>
<evidence type="ECO:0000256" key="6">
    <source>
        <dbReference type="ARBA" id="ARBA00023187"/>
    </source>
</evidence>
<evidence type="ECO:0000313" key="13">
    <source>
        <dbReference type="Proteomes" id="UP000241107"/>
    </source>
</evidence>
<evidence type="ECO:0000256" key="4">
    <source>
        <dbReference type="ARBA" id="ARBA00022737"/>
    </source>
</evidence>
<dbReference type="InterPro" id="IPR009057">
    <property type="entry name" value="Homeodomain-like_sf"/>
</dbReference>
<evidence type="ECO:0000256" key="7">
    <source>
        <dbReference type="ARBA" id="ARBA00023242"/>
    </source>
</evidence>
<sequence>MAPPIYVKGGQWTNVEDQILRAAVSKYGLTQWARVASLLPKKTAKQAKARWNEYLNPSIKKDDWSPEEDEKLLGLVKLLPNQWRSISPIMGRTPTQCVDRYQQLLDRAIGNKDEDEELDDLKLSGHGIETLPALGNAFESLPSRPDLEDMDEDELEMLSEAKARLANTVGKKAKRKERERMLQENRRITLLEKRRDLKASGVRMSLELRNKKKRNDFDYNADIPHEHAPPPGLYDTTGEDAVNDRERLSFQERVKFKGVDAPEEKVKKPKSDGGDERAKKRQRQELSDAAKLFSDAADQDLKRRKLVLPAPGTTQRTEERVKEAALEASLGSLRSKEDLGSKKRLSEPMQKSSMKRLREFIKSMFSKIPPPKNNIEPKLPQIDKTIEAFAAGLDNDEDLEDLDLKPEQFRSLASIRGLTVPNPHLLKEIDPNLSEAEKAIAADFQALIKADYKQSVDTTYDAASITPLKPADQKNVLSLIDIELKNSKQEKLPPSDFSLPKTKEAKAKVLQAINDLHEASDNLDAHIDRRSAEYNGLAREKYDAIVNLAEQLVDENQNVAILQKVLDLEEISLEERSAQLHDLVESVDLARSEVEL</sequence>
<keyword evidence="2" id="KW-0507">mRNA processing</keyword>
<evidence type="ECO:0000259" key="10">
    <source>
        <dbReference type="PROSITE" id="PS50090"/>
    </source>
</evidence>
<dbReference type="GO" id="GO:0005829">
    <property type="term" value="C:cytosol"/>
    <property type="evidence" value="ECO:0007669"/>
    <property type="project" value="EnsemblFungi"/>
</dbReference>
<dbReference type="VEuPathDB" id="FungiDB:C7M61_000499"/>
<feature type="domain" description="Myb-like" evidence="10">
    <location>
        <begin position="56"/>
        <end position="105"/>
    </location>
</feature>
<evidence type="ECO:0000256" key="9">
    <source>
        <dbReference type="SAM" id="MobiDB-lite"/>
    </source>
</evidence>
<dbReference type="Gene3D" id="1.10.10.60">
    <property type="entry name" value="Homeodomain-like"/>
    <property type="match status" value="2"/>
</dbReference>
<evidence type="ECO:0000256" key="8">
    <source>
        <dbReference type="ARBA" id="ARBA00034837"/>
    </source>
</evidence>
<dbReference type="CDD" id="cd00167">
    <property type="entry name" value="SANT"/>
    <property type="match status" value="1"/>
</dbReference>
<feature type="domain" description="Myb-like" evidence="10">
    <location>
        <begin position="8"/>
        <end position="55"/>
    </location>
</feature>
<dbReference type="GO" id="GO:0000974">
    <property type="term" value="C:Prp19 complex"/>
    <property type="evidence" value="ECO:0007669"/>
    <property type="project" value="EnsemblFungi"/>
</dbReference>
<evidence type="ECO:0000259" key="11">
    <source>
        <dbReference type="PROSITE" id="PS51294"/>
    </source>
</evidence>
<keyword evidence="7" id="KW-0539">Nucleus</keyword>
<evidence type="ECO:0000256" key="2">
    <source>
        <dbReference type="ARBA" id="ARBA00022664"/>
    </source>
</evidence>
<dbReference type="RefSeq" id="XP_024715540.1">
    <property type="nucleotide sequence ID" value="XM_024855941.1"/>
</dbReference>
<dbReference type="EMBL" id="PYFQ01000001">
    <property type="protein sequence ID" value="PSK40841.1"/>
    <property type="molecule type" value="Genomic_DNA"/>
</dbReference>
<dbReference type="PROSITE" id="PS51294">
    <property type="entry name" value="HTH_MYB"/>
    <property type="match status" value="2"/>
</dbReference>
<reference evidence="12 13" key="1">
    <citation type="submission" date="2018-03" db="EMBL/GenBank/DDBJ databases">
        <title>Candida pseudohaemulonii genome assembly and annotation.</title>
        <authorList>
            <person name="Munoz J.F."/>
            <person name="Gade L.G."/>
            <person name="Chow N.A."/>
            <person name="Litvintseva A.P."/>
            <person name="Loparev V.N."/>
            <person name="Cuomo C.A."/>
        </authorList>
    </citation>
    <scope>NUCLEOTIDE SEQUENCE [LARGE SCALE GENOMIC DNA]</scope>
    <source>
        <strain evidence="12 13">B12108</strain>
    </source>
</reference>
<accession>A0A2P7YXY0</accession>
<organism evidence="12 13">
    <name type="scientific">Candidozyma pseudohaemuli</name>
    <dbReference type="NCBI Taxonomy" id="418784"/>
    <lineage>
        <taxon>Eukaryota</taxon>
        <taxon>Fungi</taxon>
        <taxon>Dikarya</taxon>
        <taxon>Ascomycota</taxon>
        <taxon>Saccharomycotina</taxon>
        <taxon>Pichiomycetes</taxon>
        <taxon>Metschnikowiaceae</taxon>
        <taxon>Candidozyma</taxon>
    </lineage>
</organism>
<keyword evidence="13" id="KW-1185">Reference proteome</keyword>
<name>A0A2P7YXY0_9ASCO</name>
<evidence type="ECO:0000256" key="5">
    <source>
        <dbReference type="ARBA" id="ARBA00023125"/>
    </source>
</evidence>
<feature type="region of interest" description="Disordered" evidence="9">
    <location>
        <begin position="254"/>
        <end position="353"/>
    </location>
</feature>
<feature type="domain" description="HTH myb-type" evidence="11">
    <location>
        <begin position="7"/>
        <end position="55"/>
    </location>
</feature>
<dbReference type="AlphaFoldDB" id="A0A2P7YXY0"/>
<keyword evidence="4" id="KW-0677">Repeat</keyword>
<dbReference type="Proteomes" id="UP000241107">
    <property type="component" value="Unassembled WGS sequence"/>
</dbReference>
<keyword evidence="5" id="KW-0238">DNA-binding</keyword>
<feature type="domain" description="HTH myb-type" evidence="11">
    <location>
        <begin position="56"/>
        <end position="109"/>
    </location>
</feature>
<feature type="compositionally biased region" description="Basic and acidic residues" evidence="9">
    <location>
        <begin position="254"/>
        <end position="288"/>
    </location>
</feature>
<dbReference type="SMART" id="SM00717">
    <property type="entry name" value="SANT"/>
    <property type="match status" value="2"/>
</dbReference>
<feature type="compositionally biased region" description="Basic and acidic residues" evidence="9">
    <location>
        <begin position="316"/>
        <end position="325"/>
    </location>
</feature>
<dbReference type="SUPFAM" id="SSF46689">
    <property type="entry name" value="Homeodomain-like"/>
    <property type="match status" value="1"/>
</dbReference>
<dbReference type="InterPro" id="IPR047240">
    <property type="entry name" value="SANT_CDC5L_II"/>
</dbReference>
<protein>
    <recommendedName>
        <fullName evidence="8">Pre-mRNA-splicing factor CEF1</fullName>
    </recommendedName>
</protein>
<dbReference type="GO" id="GO:0140602">
    <property type="term" value="C:nucleolar peripheral inclusion body"/>
    <property type="evidence" value="ECO:0007669"/>
    <property type="project" value="EnsemblFungi"/>
</dbReference>
<dbReference type="InterPro" id="IPR017930">
    <property type="entry name" value="Myb_dom"/>
</dbReference>